<gene>
    <name evidence="1" type="ORF">KL86DPRO_10032</name>
</gene>
<evidence type="ECO:0000313" key="1">
    <source>
        <dbReference type="EMBL" id="SBV90464.1"/>
    </source>
</evidence>
<proteinExistence type="predicted"/>
<organism evidence="1">
    <name type="scientific">uncultured delta proteobacterium</name>
    <dbReference type="NCBI Taxonomy" id="34034"/>
    <lineage>
        <taxon>Bacteria</taxon>
        <taxon>Deltaproteobacteria</taxon>
        <taxon>environmental samples</taxon>
    </lineage>
</organism>
<name>A0A212ITD6_9DELT</name>
<accession>A0A212ITD6</accession>
<dbReference type="AlphaFoldDB" id="A0A212ITD6"/>
<dbReference type="EMBL" id="FLUQ01000001">
    <property type="protein sequence ID" value="SBV90464.1"/>
    <property type="molecule type" value="Genomic_DNA"/>
</dbReference>
<protein>
    <submittedName>
        <fullName evidence="1">Uncharacterized protein</fullName>
    </submittedName>
</protein>
<sequence length="25" mass="2657">MDKTKKIAGTVGFLCNVLVFVTQSG</sequence>
<reference evidence="1" key="1">
    <citation type="submission" date="2016-04" db="EMBL/GenBank/DDBJ databases">
        <authorList>
            <person name="Evans L.H."/>
            <person name="Alamgir A."/>
            <person name="Owens N."/>
            <person name="Weber N.D."/>
            <person name="Virtaneva K."/>
            <person name="Barbian K."/>
            <person name="Babar A."/>
            <person name="Rosenke K."/>
        </authorList>
    </citation>
    <scope>NUCLEOTIDE SEQUENCE</scope>
    <source>
        <strain evidence="1">86</strain>
    </source>
</reference>